<protein>
    <submittedName>
        <fullName evidence="1">Uncharacterized protein</fullName>
    </submittedName>
</protein>
<evidence type="ECO:0000313" key="2">
    <source>
        <dbReference type="Proteomes" id="UP001367508"/>
    </source>
</evidence>
<reference evidence="1 2" key="1">
    <citation type="submission" date="2024-01" db="EMBL/GenBank/DDBJ databases">
        <title>The genomes of 5 underutilized Papilionoideae crops provide insights into root nodulation and disease resistanc.</title>
        <authorList>
            <person name="Jiang F."/>
        </authorList>
    </citation>
    <scope>NUCLEOTIDE SEQUENCE [LARGE SCALE GENOMIC DNA]</scope>
    <source>
        <strain evidence="1">LVBAO_FW01</strain>
        <tissue evidence="1">Leaves</tissue>
    </source>
</reference>
<dbReference type="AlphaFoldDB" id="A0AAN9L6M6"/>
<keyword evidence="2" id="KW-1185">Reference proteome</keyword>
<organism evidence="1 2">
    <name type="scientific">Canavalia gladiata</name>
    <name type="common">Sword bean</name>
    <name type="synonym">Dolichos gladiatus</name>
    <dbReference type="NCBI Taxonomy" id="3824"/>
    <lineage>
        <taxon>Eukaryota</taxon>
        <taxon>Viridiplantae</taxon>
        <taxon>Streptophyta</taxon>
        <taxon>Embryophyta</taxon>
        <taxon>Tracheophyta</taxon>
        <taxon>Spermatophyta</taxon>
        <taxon>Magnoliopsida</taxon>
        <taxon>eudicotyledons</taxon>
        <taxon>Gunneridae</taxon>
        <taxon>Pentapetalae</taxon>
        <taxon>rosids</taxon>
        <taxon>fabids</taxon>
        <taxon>Fabales</taxon>
        <taxon>Fabaceae</taxon>
        <taxon>Papilionoideae</taxon>
        <taxon>50 kb inversion clade</taxon>
        <taxon>NPAAA clade</taxon>
        <taxon>indigoferoid/millettioid clade</taxon>
        <taxon>Phaseoleae</taxon>
        <taxon>Canavalia</taxon>
    </lineage>
</organism>
<dbReference type="EMBL" id="JAYMYQ010000005">
    <property type="protein sequence ID" value="KAK7330432.1"/>
    <property type="molecule type" value="Genomic_DNA"/>
</dbReference>
<name>A0AAN9L6M6_CANGL</name>
<dbReference type="Proteomes" id="UP001367508">
    <property type="component" value="Unassembled WGS sequence"/>
</dbReference>
<gene>
    <name evidence="1" type="ORF">VNO77_24626</name>
</gene>
<evidence type="ECO:0000313" key="1">
    <source>
        <dbReference type="EMBL" id="KAK7330432.1"/>
    </source>
</evidence>
<proteinExistence type="predicted"/>
<sequence length="68" mass="7553">MTGEMMLRDLVLPVGGVKDKHYLSSGCYSELFTCSSSALISFGKRSVYSIGINMQKMGVFSALRRRKI</sequence>
<comment type="caution">
    <text evidence="1">The sequence shown here is derived from an EMBL/GenBank/DDBJ whole genome shotgun (WGS) entry which is preliminary data.</text>
</comment>
<accession>A0AAN9L6M6</accession>